<organism evidence="6 8">
    <name type="scientific">Aeromonas salmonicida subsp. pectinolytica 34mel</name>
    <dbReference type="NCBI Taxonomy" id="1324960"/>
    <lineage>
        <taxon>Bacteria</taxon>
        <taxon>Pseudomonadati</taxon>
        <taxon>Pseudomonadota</taxon>
        <taxon>Gammaproteobacteria</taxon>
        <taxon>Aeromonadales</taxon>
        <taxon>Aeromonadaceae</taxon>
        <taxon>Aeromonas</taxon>
    </lineage>
</organism>
<evidence type="ECO:0000313" key="4">
    <source>
        <dbReference type="EMBL" id="ATP09214.1"/>
    </source>
</evidence>
<dbReference type="EMBL" id="CP022426">
    <property type="protein sequence ID" value="ATP09774.1"/>
    <property type="molecule type" value="Genomic_DNA"/>
</dbReference>
<accession>A0A2D1QHT4</accession>
<dbReference type="PROSITE" id="PS50994">
    <property type="entry name" value="INTEGRASE"/>
    <property type="match status" value="1"/>
</dbReference>
<dbReference type="GO" id="GO:0006313">
    <property type="term" value="P:DNA transposition"/>
    <property type="evidence" value="ECO:0007669"/>
    <property type="project" value="InterPro"/>
</dbReference>
<gene>
    <name evidence="4" type="ORF">Asalp_20190</name>
    <name evidence="5" type="ORF">Asalp_25310</name>
    <name evidence="6" type="ORF">Asalp_26320</name>
    <name evidence="7" type="ORF">Asalp_30410</name>
</gene>
<dbReference type="Pfam" id="PF01527">
    <property type="entry name" value="HTH_Tnp_1"/>
    <property type="match status" value="1"/>
</dbReference>
<evidence type="ECO:0000259" key="3">
    <source>
        <dbReference type="PROSITE" id="PS50994"/>
    </source>
</evidence>
<dbReference type="Gene3D" id="3.30.420.10">
    <property type="entry name" value="Ribonuclease H-like superfamily/Ribonuclease H"/>
    <property type="match status" value="1"/>
</dbReference>
<dbReference type="EMBL" id="CP022426">
    <property type="protein sequence ID" value="ATP09677.1"/>
    <property type="molecule type" value="Genomic_DNA"/>
</dbReference>
<proteinExistence type="inferred from homology"/>
<evidence type="ECO:0000313" key="6">
    <source>
        <dbReference type="EMBL" id="ATP09774.1"/>
    </source>
</evidence>
<name>A0A2D1QHT4_AERSA</name>
<dbReference type="PANTHER" id="PTHR47515">
    <property type="entry name" value="LOW CALCIUM RESPONSE LOCUS PROTEIN T"/>
    <property type="match status" value="1"/>
</dbReference>
<dbReference type="PANTHER" id="PTHR47515:SF2">
    <property type="entry name" value="INTEGRASE CORE DOMAIN PROTEIN"/>
    <property type="match status" value="1"/>
</dbReference>
<feature type="domain" description="Integrase catalytic" evidence="3">
    <location>
        <begin position="201"/>
        <end position="362"/>
    </location>
</feature>
<keyword evidence="2" id="KW-0175">Coiled coil</keyword>
<dbReference type="SUPFAM" id="SSF53098">
    <property type="entry name" value="Ribonuclease H-like"/>
    <property type="match status" value="1"/>
</dbReference>
<dbReference type="GO" id="GO:0004803">
    <property type="term" value="F:transposase activity"/>
    <property type="evidence" value="ECO:0007669"/>
    <property type="project" value="InterPro"/>
</dbReference>
<reference evidence="6" key="1">
    <citation type="submission" date="2017-07" db="EMBL/GenBank/DDBJ databases">
        <title>The complete and fully assembled genome sequence of Aeromonas salmonicida subsp. pectolytica and its comparative analysis to other fully sequenced and assembled Aeromonas strains: deep investigation of the mobilome in environmental and pathogenic strains.</title>
        <authorList>
            <person name="Pfeiffer F."/>
            <person name="Zamora-Lagos M.-A."/>
            <person name="Blettinger M."/>
            <person name="Yeroslaviz A."/>
            <person name="Dahl A."/>
            <person name="Gruber S."/>
            <person name="Habermann B.H."/>
        </authorList>
    </citation>
    <scope>NUCLEOTIDE SEQUENCE</scope>
    <source>
        <strain evidence="6">34mel</strain>
    </source>
</reference>
<dbReference type="InterPro" id="IPR036397">
    <property type="entry name" value="RNaseH_sf"/>
</dbReference>
<evidence type="ECO:0000313" key="7">
    <source>
        <dbReference type="EMBL" id="ATP10150.1"/>
    </source>
</evidence>
<dbReference type="InterPro" id="IPR012337">
    <property type="entry name" value="RNaseH-like_sf"/>
</dbReference>
<dbReference type="EMBL" id="CP022426">
    <property type="protein sequence ID" value="ATP10150.1"/>
    <property type="molecule type" value="Genomic_DNA"/>
</dbReference>
<dbReference type="InterPro" id="IPR001584">
    <property type="entry name" value="Integrase_cat-core"/>
</dbReference>
<reference evidence="8" key="2">
    <citation type="journal article" date="2018" name="BMC Genomics">
        <title>The complete and fully assembled genome sequence of Aeromonas salmonicida subsp. pectinolytica and its comparative analysis with other Aeromonas species: investigation of the mobilome in environmental and pathogenic strains.</title>
        <authorList>
            <person name="Pfeiffer F."/>
            <person name="Zamora-Lagos M.A."/>
            <person name="Blettinger M."/>
            <person name="Yeroslaviz A."/>
            <person name="Dahl A."/>
            <person name="Gruber S."/>
            <person name="Habermann B.H."/>
        </authorList>
    </citation>
    <scope>NUCLEOTIDE SEQUENCE [LARGE SCALE GENOMIC DNA]</scope>
    <source>
        <strain evidence="8">34mel</strain>
    </source>
</reference>
<dbReference type="Pfam" id="PF00665">
    <property type="entry name" value="rve"/>
    <property type="match status" value="1"/>
</dbReference>
<dbReference type="SUPFAM" id="SSF46689">
    <property type="entry name" value="Homeodomain-like"/>
    <property type="match status" value="1"/>
</dbReference>
<dbReference type="GO" id="GO:0015074">
    <property type="term" value="P:DNA integration"/>
    <property type="evidence" value="ECO:0007669"/>
    <property type="project" value="InterPro"/>
</dbReference>
<feature type="coiled-coil region" evidence="2">
    <location>
        <begin position="49"/>
        <end position="76"/>
    </location>
</feature>
<sequence>MKTSRFSDTQIIAILKQAEAGAPVPELCREHGISTTTFYKWRSKFGGMDASLMARLKELEDENRRLKKMYAEERLKAEIITEAMAKKVVTPSARREMATKAVTHYAISIRLACRIFKVSESCYRYQPVLVDENQEIADWLLRITASQRNWGFGLCFLYLRNVQGFGWNHKRVYRIYRALELNLRIKPRKRLVRAKPEPLAVPDQPNQCWSMDFMHDQLSDGRSVRLFNVIDDFNREALCIEVDFSLPASRVKRALEQVITWRGKPAIIRCDNGPEYISEELKRWAKQEGITLGYIQPGNPQQNAYIERFNRTVRYDWLGHYLFESLNELQEFATNWLWVYNHERPNMALGGYTPKQRLAQAA</sequence>
<protein>
    <submittedName>
        <fullName evidence="6">ISKpn10-type transposase Aersa_ISKpn10</fullName>
    </submittedName>
</protein>
<dbReference type="EMBL" id="CP022426">
    <property type="protein sequence ID" value="ATP09214.1"/>
    <property type="molecule type" value="Genomic_DNA"/>
</dbReference>
<dbReference type="InterPro" id="IPR009057">
    <property type="entry name" value="Homeodomain-like_sf"/>
</dbReference>
<dbReference type="GO" id="GO:0003677">
    <property type="term" value="F:DNA binding"/>
    <property type="evidence" value="ECO:0007669"/>
    <property type="project" value="InterPro"/>
</dbReference>
<evidence type="ECO:0000256" key="2">
    <source>
        <dbReference type="SAM" id="Coils"/>
    </source>
</evidence>
<evidence type="ECO:0000256" key="1">
    <source>
        <dbReference type="ARBA" id="ARBA00009964"/>
    </source>
</evidence>
<dbReference type="NCBIfam" id="NF033516">
    <property type="entry name" value="transpos_IS3"/>
    <property type="match status" value="1"/>
</dbReference>
<dbReference type="AlphaFoldDB" id="A0A2D1QHT4"/>
<dbReference type="Proteomes" id="UP000222916">
    <property type="component" value="Chromosome"/>
</dbReference>
<comment type="similarity">
    <text evidence="1">Belongs to the transposase 8 family.</text>
</comment>
<dbReference type="InterPro" id="IPR048020">
    <property type="entry name" value="Transpos_IS3"/>
</dbReference>
<evidence type="ECO:0000313" key="8">
    <source>
        <dbReference type="Proteomes" id="UP000222916"/>
    </source>
</evidence>
<evidence type="ECO:0000313" key="5">
    <source>
        <dbReference type="EMBL" id="ATP09677.1"/>
    </source>
</evidence>
<dbReference type="InterPro" id="IPR002514">
    <property type="entry name" value="Transposase_8"/>
</dbReference>